<keyword evidence="1" id="KW-0547">Nucleotide-binding</keyword>
<dbReference type="PROSITE" id="PS50045">
    <property type="entry name" value="SIGMA54_INTERACT_4"/>
    <property type="match status" value="1"/>
</dbReference>
<evidence type="ECO:0000256" key="2">
    <source>
        <dbReference type="ARBA" id="ARBA00022840"/>
    </source>
</evidence>
<evidence type="ECO:0000259" key="3">
    <source>
        <dbReference type="PROSITE" id="PS50045"/>
    </source>
</evidence>
<dbReference type="InterPro" id="IPR000014">
    <property type="entry name" value="PAS"/>
</dbReference>
<dbReference type="InterPro" id="IPR010524">
    <property type="entry name" value="Sig_transdc_resp-reg_PrpR_N"/>
</dbReference>
<dbReference type="InterPro" id="IPR027417">
    <property type="entry name" value="P-loop_NTPase"/>
</dbReference>
<dbReference type="GO" id="GO:0003677">
    <property type="term" value="F:DNA binding"/>
    <property type="evidence" value="ECO:0007669"/>
    <property type="project" value="InterPro"/>
</dbReference>
<dbReference type="SUPFAM" id="SSF52540">
    <property type="entry name" value="P-loop containing nucleoside triphosphate hydrolases"/>
    <property type="match status" value="1"/>
</dbReference>
<dbReference type="Pfam" id="PF06506">
    <property type="entry name" value="PrpR_N"/>
    <property type="match status" value="1"/>
</dbReference>
<dbReference type="GO" id="GO:0006355">
    <property type="term" value="P:regulation of DNA-templated transcription"/>
    <property type="evidence" value="ECO:0007669"/>
    <property type="project" value="InterPro"/>
</dbReference>
<dbReference type="InterPro" id="IPR002078">
    <property type="entry name" value="Sigma_54_int"/>
</dbReference>
<gene>
    <name evidence="4" type="ORF">GC105_16425</name>
</gene>
<dbReference type="CDD" id="cd00009">
    <property type="entry name" value="AAA"/>
    <property type="match status" value="1"/>
</dbReference>
<dbReference type="NCBIfam" id="TIGR00229">
    <property type="entry name" value="sensory_box"/>
    <property type="match status" value="1"/>
</dbReference>
<accession>A0A6A7KDD2</accession>
<dbReference type="Gene3D" id="3.40.50.300">
    <property type="entry name" value="P-loop containing nucleotide triphosphate hydrolases"/>
    <property type="match status" value="1"/>
</dbReference>
<dbReference type="InterPro" id="IPR035965">
    <property type="entry name" value="PAS-like_dom_sf"/>
</dbReference>
<feature type="non-terminal residue" evidence="4">
    <location>
        <position position="415"/>
    </location>
</feature>
<keyword evidence="5" id="KW-1185">Reference proteome</keyword>
<dbReference type="PANTHER" id="PTHR32071">
    <property type="entry name" value="TRANSCRIPTIONAL REGULATORY PROTEIN"/>
    <property type="match status" value="1"/>
</dbReference>
<dbReference type="Proteomes" id="UP000440004">
    <property type="component" value="Unassembled WGS sequence"/>
</dbReference>
<dbReference type="Gene3D" id="3.30.450.20">
    <property type="entry name" value="PAS domain"/>
    <property type="match status" value="1"/>
</dbReference>
<dbReference type="SUPFAM" id="SSF55785">
    <property type="entry name" value="PYP-like sensor domain (PAS domain)"/>
    <property type="match status" value="1"/>
</dbReference>
<evidence type="ECO:0000313" key="4">
    <source>
        <dbReference type="EMBL" id="MPW27351.1"/>
    </source>
</evidence>
<comment type="caution">
    <text evidence="4">The sequence shown here is derived from an EMBL/GenBank/DDBJ whole genome shotgun (WGS) entry which is preliminary data.</text>
</comment>
<dbReference type="Pfam" id="PF00158">
    <property type="entry name" value="Sigma54_activat"/>
    <property type="match status" value="1"/>
</dbReference>
<dbReference type="Gene3D" id="3.40.50.2300">
    <property type="match status" value="1"/>
</dbReference>
<dbReference type="GO" id="GO:0005524">
    <property type="term" value="F:ATP binding"/>
    <property type="evidence" value="ECO:0007669"/>
    <property type="project" value="UniProtKB-KW"/>
</dbReference>
<keyword evidence="2" id="KW-0067">ATP-binding</keyword>
<name>A0A6A7KDD2_9FIRM</name>
<feature type="domain" description="Sigma-54 factor interaction" evidence="3">
    <location>
        <begin position="342"/>
        <end position="415"/>
    </location>
</feature>
<dbReference type="Gene3D" id="3.40.50.10660">
    <property type="entry name" value="PrpR receptor domain-like"/>
    <property type="match status" value="1"/>
</dbReference>
<dbReference type="AlphaFoldDB" id="A0A6A7KDD2"/>
<dbReference type="RefSeq" id="WP_152807000.1">
    <property type="nucleotide sequence ID" value="NZ_WHNX01000065.1"/>
</dbReference>
<dbReference type="PANTHER" id="PTHR32071:SF57">
    <property type="entry name" value="C4-DICARBOXYLATE TRANSPORT TRANSCRIPTIONAL REGULATORY PROTEIN DCTD"/>
    <property type="match status" value="1"/>
</dbReference>
<evidence type="ECO:0000313" key="5">
    <source>
        <dbReference type="Proteomes" id="UP000440004"/>
    </source>
</evidence>
<evidence type="ECO:0000256" key="1">
    <source>
        <dbReference type="ARBA" id="ARBA00022741"/>
    </source>
</evidence>
<protein>
    <submittedName>
        <fullName evidence="4">PAS domain S-box protein</fullName>
    </submittedName>
</protein>
<organism evidence="4 5">
    <name type="scientific">Alkalibaculum sporogenes</name>
    <dbReference type="NCBI Taxonomy" id="2655001"/>
    <lineage>
        <taxon>Bacteria</taxon>
        <taxon>Bacillati</taxon>
        <taxon>Bacillota</taxon>
        <taxon>Clostridia</taxon>
        <taxon>Eubacteriales</taxon>
        <taxon>Eubacteriaceae</taxon>
        <taxon>Alkalibaculum</taxon>
    </lineage>
</organism>
<dbReference type="EMBL" id="WHNX01000065">
    <property type="protein sequence ID" value="MPW27351.1"/>
    <property type="molecule type" value="Genomic_DNA"/>
</dbReference>
<dbReference type="GO" id="GO:0000156">
    <property type="term" value="F:phosphorelay response regulator activity"/>
    <property type="evidence" value="ECO:0007669"/>
    <property type="project" value="InterPro"/>
</dbReference>
<sequence>MNINILIKMIICSVGDEDMDNTIGIIAQSIEIKNMIVDRFSEEVKKGHIIIDLLDEDKIEQQGKILEKKGAKAIIARSGGYIHTIGTVDVPTINLEMTTIDILRAIKKAKSYNKHIVLVLSDVDYFDYEEWKDIISPSMTLERFNHKKQICDKVKKYLPKKDEVVIVGGGIPCRYAENFNIDSVFITASKESIREGVKYAKQLLSDLHTQKYNKEILKNTLDVVHDSVIATDNTGKVILFNKKAQEIFHKNDDILGNDLNRVFPELNFIFQVNEKKPLIKNKIVNIKEHTITANVSIINVENINEGYLCTFQDITKLQELEKKIRVKLNKKGLMAKYKFEDIIAQSPVMSLTIEKAKKIAIHDNTTMIYGESGTGKEMFAQSIHNMSERKHFPFVAINCAALTESLLESELFGYE</sequence>
<proteinExistence type="predicted"/>
<dbReference type="SUPFAM" id="SSF159800">
    <property type="entry name" value="PrpR receptor domain-like"/>
    <property type="match status" value="1"/>
</dbReference>
<reference evidence="4 5" key="1">
    <citation type="submission" date="2019-10" db="EMBL/GenBank/DDBJ databases">
        <title>Alkalibaculum tamaniensis sp.nov., a new alkaliphilic acetogen, isolated on methoxylated aromatics from a mud volcano.</title>
        <authorList>
            <person name="Khomyakova M.A."/>
            <person name="Merkel A.Y."/>
            <person name="Bonch-Osmolovskaya E.A."/>
            <person name="Slobodkin A.I."/>
        </authorList>
    </citation>
    <scope>NUCLEOTIDE SEQUENCE [LARGE SCALE GENOMIC DNA]</scope>
    <source>
        <strain evidence="4 5">M08DMB</strain>
    </source>
</reference>